<evidence type="ECO:0000256" key="10">
    <source>
        <dbReference type="SAM" id="MobiDB-lite"/>
    </source>
</evidence>
<evidence type="ECO:0000256" key="11">
    <source>
        <dbReference type="SAM" id="Phobius"/>
    </source>
</evidence>
<evidence type="ECO:0000256" key="7">
    <source>
        <dbReference type="ARBA" id="ARBA00022927"/>
    </source>
</evidence>
<evidence type="ECO:0000256" key="5">
    <source>
        <dbReference type="ARBA" id="ARBA00022519"/>
    </source>
</evidence>
<dbReference type="PROSITE" id="PS52015">
    <property type="entry name" value="TONB_CTD"/>
    <property type="match status" value="1"/>
</dbReference>
<evidence type="ECO:0000256" key="2">
    <source>
        <dbReference type="ARBA" id="ARBA00006555"/>
    </source>
</evidence>
<dbReference type="InterPro" id="IPR037682">
    <property type="entry name" value="TonB_C"/>
</dbReference>
<evidence type="ECO:0000256" key="1">
    <source>
        <dbReference type="ARBA" id="ARBA00004383"/>
    </source>
</evidence>
<keyword evidence="7" id="KW-0653">Protein transport</keyword>
<dbReference type="GO" id="GO:0015031">
    <property type="term" value="P:protein transport"/>
    <property type="evidence" value="ECO:0007669"/>
    <property type="project" value="UniProtKB-KW"/>
</dbReference>
<evidence type="ECO:0000256" key="3">
    <source>
        <dbReference type="ARBA" id="ARBA00022448"/>
    </source>
</evidence>
<dbReference type="EMBL" id="NBBI01000002">
    <property type="protein sequence ID" value="OWK31401.1"/>
    <property type="molecule type" value="Genomic_DNA"/>
</dbReference>
<feature type="region of interest" description="Disordered" evidence="10">
    <location>
        <begin position="54"/>
        <end position="88"/>
    </location>
</feature>
<dbReference type="PANTHER" id="PTHR33446">
    <property type="entry name" value="PROTEIN TONB-RELATED"/>
    <property type="match status" value="1"/>
</dbReference>
<dbReference type="Proteomes" id="UP000197290">
    <property type="component" value="Unassembled WGS sequence"/>
</dbReference>
<keyword evidence="5" id="KW-0997">Cell inner membrane</keyword>
<dbReference type="InterPro" id="IPR051045">
    <property type="entry name" value="TonB-dependent_transducer"/>
</dbReference>
<evidence type="ECO:0000313" key="13">
    <source>
        <dbReference type="EMBL" id="OWK31401.1"/>
    </source>
</evidence>
<keyword evidence="14" id="KW-1185">Reference proteome</keyword>
<comment type="subcellular location">
    <subcellularLocation>
        <location evidence="1">Cell inner membrane</location>
        <topology evidence="1">Single-pass membrane protein</topology>
        <orientation evidence="1">Periplasmic side</orientation>
    </subcellularLocation>
</comment>
<evidence type="ECO:0000313" key="14">
    <source>
        <dbReference type="Proteomes" id="UP000197290"/>
    </source>
</evidence>
<keyword evidence="4" id="KW-1003">Cell membrane</keyword>
<evidence type="ECO:0000256" key="6">
    <source>
        <dbReference type="ARBA" id="ARBA00022692"/>
    </source>
</evidence>
<accession>A0A245ZNS7</accession>
<dbReference type="Pfam" id="PF03544">
    <property type="entry name" value="TonB_C"/>
    <property type="match status" value="1"/>
</dbReference>
<dbReference type="GO" id="GO:0055085">
    <property type="term" value="P:transmembrane transport"/>
    <property type="evidence" value="ECO:0007669"/>
    <property type="project" value="InterPro"/>
</dbReference>
<comment type="similarity">
    <text evidence="2">Belongs to the TonB family.</text>
</comment>
<proteinExistence type="inferred from homology"/>
<dbReference type="RefSeq" id="WP_088366743.1">
    <property type="nucleotide sequence ID" value="NZ_NBBI01000002.1"/>
</dbReference>
<feature type="domain" description="TonB C-terminal" evidence="12">
    <location>
        <begin position="130"/>
        <end position="221"/>
    </location>
</feature>
<dbReference type="PANTHER" id="PTHR33446:SF14">
    <property type="entry name" value="PROTEIN TONB"/>
    <property type="match status" value="1"/>
</dbReference>
<evidence type="ECO:0000256" key="4">
    <source>
        <dbReference type="ARBA" id="ARBA00022475"/>
    </source>
</evidence>
<feature type="compositionally biased region" description="Pro residues" evidence="10">
    <location>
        <begin position="54"/>
        <end position="68"/>
    </location>
</feature>
<feature type="transmembrane region" description="Helical" evidence="11">
    <location>
        <begin position="12"/>
        <end position="33"/>
    </location>
</feature>
<organism evidence="13 14">
    <name type="scientific">Sphingomonas dokdonensis</name>
    <dbReference type="NCBI Taxonomy" id="344880"/>
    <lineage>
        <taxon>Bacteria</taxon>
        <taxon>Pseudomonadati</taxon>
        <taxon>Pseudomonadota</taxon>
        <taxon>Alphaproteobacteria</taxon>
        <taxon>Sphingomonadales</taxon>
        <taxon>Sphingomonadaceae</taxon>
        <taxon>Sphingomonas</taxon>
    </lineage>
</organism>
<comment type="caution">
    <text evidence="13">The sequence shown here is derived from an EMBL/GenBank/DDBJ whole genome shotgun (WGS) entry which is preliminary data.</text>
</comment>
<dbReference type="InterPro" id="IPR006260">
    <property type="entry name" value="TonB/TolA_C"/>
</dbReference>
<dbReference type="OrthoDB" id="1685233at2"/>
<keyword evidence="8 11" id="KW-1133">Transmembrane helix</keyword>
<name>A0A245ZNS7_9SPHN</name>
<keyword evidence="3" id="KW-0813">Transport</keyword>
<dbReference type="AlphaFoldDB" id="A0A245ZNS7"/>
<dbReference type="GO" id="GO:0005886">
    <property type="term" value="C:plasma membrane"/>
    <property type="evidence" value="ECO:0007669"/>
    <property type="project" value="UniProtKB-SubCell"/>
</dbReference>
<sequence>MYADRNARPSGVNAGSLVVAVAINAAVIGALIFSAPVIEAIKQRGTLIVENIPLDPPPPPEPIEPPPAIKDQKVSTLPERPSTSTNIAPTTASDAFVVTPLPLPPLPLPPLPPVGELTRVEPAKPPVLVEARPDPRFARQMQPTYPPGERRAEREGVVTMRVTIGRDGRVLDADCVSATSDEFCRATRLHALAKWRFQPATRDGVAMEATKELTVRFRLES</sequence>
<dbReference type="NCBIfam" id="TIGR01352">
    <property type="entry name" value="tonB_Cterm"/>
    <property type="match status" value="1"/>
</dbReference>
<dbReference type="Gene3D" id="3.30.1150.10">
    <property type="match status" value="1"/>
</dbReference>
<reference evidence="13 14" key="1">
    <citation type="submission" date="2017-03" db="EMBL/GenBank/DDBJ databases">
        <title>Genome sequence of Sphingomonas dokdonensis DSM 21029.</title>
        <authorList>
            <person name="Poehlein A."/>
            <person name="Wuebbeler J.H."/>
            <person name="Steinbuechel A."/>
            <person name="Daniel R."/>
        </authorList>
    </citation>
    <scope>NUCLEOTIDE SEQUENCE [LARGE SCALE GENOMIC DNA]</scope>
    <source>
        <strain evidence="13 14">DSM 21029</strain>
    </source>
</reference>
<protein>
    <submittedName>
        <fullName evidence="13">Gram-negative bacterial tonB protein</fullName>
    </submittedName>
</protein>
<evidence type="ECO:0000256" key="9">
    <source>
        <dbReference type="ARBA" id="ARBA00023136"/>
    </source>
</evidence>
<keyword evidence="6 11" id="KW-0812">Transmembrane</keyword>
<gene>
    <name evidence="13" type="ORF">SPDO_14100</name>
</gene>
<keyword evidence="9 11" id="KW-0472">Membrane</keyword>
<evidence type="ECO:0000256" key="8">
    <source>
        <dbReference type="ARBA" id="ARBA00022989"/>
    </source>
</evidence>
<dbReference type="SUPFAM" id="SSF74653">
    <property type="entry name" value="TolA/TonB C-terminal domain"/>
    <property type="match status" value="1"/>
</dbReference>
<evidence type="ECO:0000259" key="12">
    <source>
        <dbReference type="PROSITE" id="PS52015"/>
    </source>
</evidence>